<name>A0A198AA33_9BACL</name>
<dbReference type="PROSITE" id="PS50022">
    <property type="entry name" value="FA58C_3"/>
    <property type="match status" value="3"/>
</dbReference>
<keyword evidence="3" id="KW-0326">Glycosidase</keyword>
<evidence type="ECO:0000259" key="5">
    <source>
        <dbReference type="PROSITE" id="PS50853"/>
    </source>
</evidence>
<feature type="domain" description="SLH" evidence="6">
    <location>
        <begin position="2081"/>
        <end position="2137"/>
    </location>
</feature>
<dbReference type="Pfam" id="PF00754">
    <property type="entry name" value="F5_F8_type_C"/>
    <property type="match status" value="3"/>
</dbReference>
<dbReference type="InterPro" id="IPR003961">
    <property type="entry name" value="FN3_dom"/>
</dbReference>
<proteinExistence type="inferred from homology"/>
<dbReference type="CDD" id="cd00063">
    <property type="entry name" value="FN3"/>
    <property type="match status" value="1"/>
</dbReference>
<keyword evidence="2" id="KW-0378">Hydrolase</keyword>
<evidence type="ECO:0000256" key="3">
    <source>
        <dbReference type="ARBA" id="ARBA00023295"/>
    </source>
</evidence>
<dbReference type="SUPFAM" id="SSF51445">
    <property type="entry name" value="(Trans)glycosidases"/>
    <property type="match status" value="1"/>
</dbReference>
<evidence type="ECO:0000256" key="1">
    <source>
        <dbReference type="ARBA" id="ARBA00008875"/>
    </source>
</evidence>
<accession>A0A198AA33</accession>
<dbReference type="InterPro" id="IPR008979">
    <property type="entry name" value="Galactose-bd-like_sf"/>
</dbReference>
<dbReference type="Gene3D" id="3.20.20.80">
    <property type="entry name" value="Glycosidases"/>
    <property type="match status" value="1"/>
</dbReference>
<feature type="domain" description="SLH" evidence="6">
    <location>
        <begin position="2019"/>
        <end position="2078"/>
    </location>
</feature>
<dbReference type="InterPro" id="IPR008964">
    <property type="entry name" value="Invasin/intimin_cell_adhesion"/>
</dbReference>
<dbReference type="Pfam" id="PF00395">
    <property type="entry name" value="SLH"/>
    <property type="match status" value="3"/>
</dbReference>
<dbReference type="Proteomes" id="UP000078454">
    <property type="component" value="Unassembled WGS sequence"/>
</dbReference>
<dbReference type="OrthoDB" id="2625488at2"/>
<dbReference type="PROSITE" id="PS51272">
    <property type="entry name" value="SLH"/>
    <property type="match status" value="3"/>
</dbReference>
<dbReference type="PANTHER" id="PTHR43308">
    <property type="entry name" value="OUTER MEMBRANE PROTEIN ALPHA-RELATED"/>
    <property type="match status" value="1"/>
</dbReference>
<dbReference type="SUPFAM" id="SSF49373">
    <property type="entry name" value="Invasin/intimin cell-adhesion fragments"/>
    <property type="match status" value="2"/>
</dbReference>
<feature type="domain" description="Fibronectin type-III" evidence="5">
    <location>
        <begin position="945"/>
        <end position="1032"/>
    </location>
</feature>
<feature type="domain" description="F5/8 type C" evidence="4">
    <location>
        <begin position="1100"/>
        <end position="1248"/>
    </location>
</feature>
<evidence type="ECO:0000259" key="6">
    <source>
        <dbReference type="PROSITE" id="PS51272"/>
    </source>
</evidence>
<reference evidence="7 8" key="1">
    <citation type="submission" date="2016-05" db="EMBL/GenBank/DDBJ databases">
        <title>Paenibacillus sp. 1ZS3-15 nov., isolated from the rhizosphere soil.</title>
        <authorList>
            <person name="Zhang X.X."/>
            <person name="Zhang J."/>
        </authorList>
    </citation>
    <scope>NUCLEOTIDE SEQUENCE [LARGE SCALE GENOMIC DNA]</scope>
    <source>
        <strain evidence="7 8">1ZS3-15</strain>
    </source>
</reference>
<dbReference type="InterPro" id="IPR051465">
    <property type="entry name" value="Cell_Envelope_Struct_Comp"/>
</dbReference>
<dbReference type="GO" id="GO:0016798">
    <property type="term" value="F:hydrolase activity, acting on glycosyl bonds"/>
    <property type="evidence" value="ECO:0007669"/>
    <property type="project" value="UniProtKB-KW"/>
</dbReference>
<dbReference type="SUPFAM" id="SSF49785">
    <property type="entry name" value="Galactose-binding domain-like"/>
    <property type="match status" value="3"/>
</dbReference>
<dbReference type="InterPro" id="IPR049166">
    <property type="entry name" value="GH39_cat"/>
</dbReference>
<dbReference type="SUPFAM" id="SSF49265">
    <property type="entry name" value="Fibronectin type III"/>
    <property type="match status" value="1"/>
</dbReference>
<protein>
    <recommendedName>
        <fullName evidence="9">F5/8 type C domain-containing protein</fullName>
    </recommendedName>
</protein>
<sequence>MRLFVKRLLMTGLAFLLFMSILLGAVGPKQVQAAGATTLSADYKITTGNYDKVKIQNLARGGHLINNNLNWLPSYYDQMKEIGIKVVRIDWVITDLFYHVVSRNAVTQQLEYDFTKLDKIILPLVERGMTPMMCLGYLPSALGGTGISGEGAPSAQGIIEFGQISGVIAQHYKNLGYTGWYWESHNEPENFNKPTTPAQAAQMYGAFATAIRGVDATAVIGGIGFRNLNIADGSWKPTFMNYLKNNPTIPFDYISVHQYGAADFSSTNIYNLFSSNNVPVKPIKYTEWNYDYTSGGPGGTQKDTNLNAAYAAKRMYDAVLRPEVDQIYYFTPADALSPTSLFFSDSGIFTIDGHKKAVANTFEMYDNLESQIVQSSITGTNADSKNTYGFVTKDSTTGKVSMLLWNYSNTDVNMTINLSNLPYLEMGKNYKVTKKLVDSNNGNYWKDYASGLRGYPVGPSENATLKESSIQSSSGSFNRIENLTAYSVMQIELESTDSSPTAGPVDSTPPLPFVNVAAGRQVFARTSYENPQTGWTKNLLTDSIVFSFTMADVGNPNRGYSSLGYDTPNQTEWVSVDLGETRSINKVEIYPRDDEGNSGKGFPIDFKIQGSADGGLWTDLSSHTNYNNGAAVSGVQTFNFDTANVRYVRLLSTQLSQADGKYRLQLNELKAFSAIANVTNKPSPLVNPENIAKNKTITTTSSLISTGWSNAFVVDGVTQSNSSSLGWSSSSGNASNHTESLTIDLGTVNSINQVTLSPRSDAGNLGKYFPVDFNIQVSQDGANWLKVINETDYPNPSTGNPQGFHFENKQARYVKIEGTKLRNESGANYMMQLAEVEVYQAPHITATDVVITGDNSISHNRGNLQLSGKVIPFNVSDPTILWSVSELNGTETDRAYVTNSGVLIANKNGQVKVIATTADGSGMKSSIIVDITGQDISDNRLPIWGDGKVSATNVLATELTLNWTEAMPRDNVSEYRILKDGVELTTLEATYKTYEVKNLTKLTNYTFQIQAKTGTSDWTTDGPTLTLTTSDIPQPVSGVTISSGTLSLLSGNKGQLTVTVQPTNALNKLVHWSSSNETVATVDINGVVKGISNGNATITATTNEGGFTATSIVTVSNLLTSGKPAKAQTTGSGSSANNIVDGNTNTAWCSNSSAVPRWVRIDLGAKAKLSRADFVAFANIYKYKVEISDSETTGYTLILDKTSNSIVGPNYSDTLGDNAIGRWIQITITGITPSSQWPCIVEFQGFGTYLTPVSGIQIDNTTLTVGQNNSAQLTATVLPEDADTRMVTWSSSDPSIASVDSHGYVTGHKAGSATITATSLDGKYSAISSISVVGINLVSLSTAIGMAEALLDDTVIGDKEEQYTQDKVDAFIAVIENAKAVQENLLSTQSDVNVASSTLSNADLIFRSSFNTIDRGPLNAAIAQAQLLISNAVVGVDEGQYSADIIGALQETLGETLTISSNRLSQAEAYSAVVNLQTAIDTFQGKVNGVNKNLLGNTISVAEVVYHEAIIGEFNGNYSVESKVLLKNAIETASVVFSDPLADQTVVNNANVALFVAIDVFKSSVIVIDKSTLGTVISTATHMIEHSEEGEMGNQYPVGSKAHLQAALNAAEIINNRIDVSQSEVDAVVANLNAAISTFSNSVNGVNSSALEVAIQNAEELYTNSVEGIENGNYTTASREALRIAIESAYTILLDGEIEQSIVNEAVTQLNLAISLFKAAVIVKDPNPDNNGNNDNNGNMSTIDNNQHEVTVREGTVFIAPTVDATGHVQVNIKAEDIAKAIESATGKQLVIEVSALPGSSVQSIKIDIPVKGVVDKSNEITKIVVKSGMVIITLNVDESSNILNPESKNVELTITRVDSSAFPVEIQQKINENTVYDFNLQVNGQRVSQFEGTDSVKVETDYSPKSGENSHQIIVYSLSDNGILSIVKTAKYDVATGKIVWKASHFSKYAIAYNSIGFTDLAKVTWAKEIIESLAARGIINGMENGSFEPNRPVTRYEFLQILMNALDLSKSQAVSKFTDVKMGSWYYVALSSAEQLGIVTGNSDGTFGGERVITREEMAVMTYRALLLNRMINISSVSGGGYMDQAMISTYASEAIAVLKEASFINGFIDGSFKPQGLATRAEAATVIFNIMLGN</sequence>
<dbReference type="SMART" id="SM00060">
    <property type="entry name" value="FN3"/>
    <property type="match status" value="1"/>
</dbReference>
<dbReference type="Pfam" id="PF02368">
    <property type="entry name" value="Big_2"/>
    <property type="match status" value="2"/>
</dbReference>
<dbReference type="InterPro" id="IPR003343">
    <property type="entry name" value="Big_2"/>
</dbReference>
<dbReference type="Pfam" id="PF00041">
    <property type="entry name" value="fn3"/>
    <property type="match status" value="1"/>
</dbReference>
<feature type="domain" description="SLH" evidence="6">
    <location>
        <begin position="1955"/>
        <end position="2018"/>
    </location>
</feature>
<evidence type="ECO:0000313" key="7">
    <source>
        <dbReference type="EMBL" id="OAS18017.1"/>
    </source>
</evidence>
<dbReference type="InterPro" id="IPR013783">
    <property type="entry name" value="Ig-like_fold"/>
</dbReference>
<evidence type="ECO:0000313" key="8">
    <source>
        <dbReference type="Proteomes" id="UP000078454"/>
    </source>
</evidence>
<organism evidence="7 8">
    <name type="scientific">Paenibacillus oryzisoli</name>
    <dbReference type="NCBI Taxonomy" id="1850517"/>
    <lineage>
        <taxon>Bacteria</taxon>
        <taxon>Bacillati</taxon>
        <taxon>Bacillota</taxon>
        <taxon>Bacilli</taxon>
        <taxon>Bacillales</taxon>
        <taxon>Paenibacillaceae</taxon>
        <taxon>Paenibacillus</taxon>
    </lineage>
</organism>
<dbReference type="Gene3D" id="2.60.40.1080">
    <property type="match status" value="3"/>
</dbReference>
<dbReference type="Pfam" id="PF07554">
    <property type="entry name" value="FIVAR"/>
    <property type="match status" value="3"/>
</dbReference>
<gene>
    <name evidence="7" type="ORF">A8708_28835</name>
</gene>
<dbReference type="SMART" id="SM00635">
    <property type="entry name" value="BID_2"/>
    <property type="match status" value="2"/>
</dbReference>
<dbReference type="EMBL" id="LYPB01000069">
    <property type="protein sequence ID" value="OAS18017.1"/>
    <property type="molecule type" value="Genomic_DNA"/>
</dbReference>
<dbReference type="Gene3D" id="1.20.1270.90">
    <property type="entry name" value="AF1782-like"/>
    <property type="match status" value="5"/>
</dbReference>
<keyword evidence="8" id="KW-1185">Reference proteome</keyword>
<dbReference type="PROSITE" id="PS50853">
    <property type="entry name" value="FN3"/>
    <property type="match status" value="1"/>
</dbReference>
<dbReference type="InterPro" id="IPR036116">
    <property type="entry name" value="FN3_sf"/>
</dbReference>
<dbReference type="InterPro" id="IPR001119">
    <property type="entry name" value="SLH_dom"/>
</dbReference>
<comment type="similarity">
    <text evidence="1">Belongs to the glycosyl hydrolase 39 family.</text>
</comment>
<dbReference type="Pfam" id="PF01229">
    <property type="entry name" value="Glyco_hydro_39"/>
    <property type="match status" value="1"/>
</dbReference>
<dbReference type="Gene3D" id="2.60.120.260">
    <property type="entry name" value="Galactose-binding domain-like"/>
    <property type="match status" value="3"/>
</dbReference>
<evidence type="ECO:0000259" key="4">
    <source>
        <dbReference type="PROSITE" id="PS50022"/>
    </source>
</evidence>
<evidence type="ECO:0008006" key="9">
    <source>
        <dbReference type="Google" id="ProtNLM"/>
    </source>
</evidence>
<feature type="domain" description="F5/8 type C" evidence="4">
    <location>
        <begin position="679"/>
        <end position="841"/>
    </location>
</feature>
<evidence type="ECO:0000256" key="2">
    <source>
        <dbReference type="ARBA" id="ARBA00022801"/>
    </source>
</evidence>
<dbReference type="Gene3D" id="2.60.40.10">
    <property type="entry name" value="Immunoglobulins"/>
    <property type="match status" value="1"/>
</dbReference>
<comment type="caution">
    <text evidence="7">The sequence shown here is derived from an EMBL/GenBank/DDBJ whole genome shotgun (WGS) entry which is preliminary data.</text>
</comment>
<dbReference type="InterPro" id="IPR000421">
    <property type="entry name" value="FA58C"/>
</dbReference>
<feature type="domain" description="F5/8 type C" evidence="4">
    <location>
        <begin position="554"/>
        <end position="671"/>
    </location>
</feature>
<dbReference type="STRING" id="1850517.A8708_28835"/>
<dbReference type="InterPro" id="IPR017853">
    <property type="entry name" value="GH"/>
</dbReference>